<evidence type="ECO:0000313" key="1">
    <source>
        <dbReference type="EMBL" id="ASY67015.1"/>
    </source>
</evidence>
<proteinExistence type="predicted"/>
<dbReference type="SUPFAM" id="SSF89807">
    <property type="entry name" value="Dodecin-like"/>
    <property type="match status" value="1"/>
</dbReference>
<name>A0A249PMR3_9HYPH</name>
<protein>
    <recommendedName>
        <fullName evidence="3">Dodecin flavoprotein</fullName>
    </recommendedName>
</protein>
<dbReference type="STRING" id="716928.GCA_000261485_03060"/>
<dbReference type="Gene3D" id="3.30.1660.10">
    <property type="entry name" value="Flavin-binding protein dodecin"/>
    <property type="match status" value="1"/>
</dbReference>
<dbReference type="InterPro" id="IPR009923">
    <property type="entry name" value="Dodecin"/>
</dbReference>
<reference evidence="1 2" key="1">
    <citation type="submission" date="2017-08" db="EMBL/GenBank/DDBJ databases">
        <title>Multipartite genome sequences of Sinorhizobium species nodulating soybeans.</title>
        <authorList>
            <person name="Tian C.F."/>
        </authorList>
    </citation>
    <scope>NUCLEOTIDE SEQUENCE [LARGE SCALE GENOMIC DNA]</scope>
    <source>
        <strain evidence="1 2">CCBAU 05684</strain>
        <plasmid evidence="2">psj05684b</plasmid>
    </source>
</reference>
<keyword evidence="2" id="KW-1185">Reference proteome</keyword>
<dbReference type="PANTHER" id="PTHR39324">
    <property type="entry name" value="CALCIUM DODECIN"/>
    <property type="match status" value="1"/>
</dbReference>
<dbReference type="eggNOG" id="COG3360">
    <property type="taxonomic scope" value="Bacteria"/>
</dbReference>
<accession>A0A249PMR3</accession>
<dbReference type="NCBIfam" id="NF043052">
    <property type="entry name" value="DodecBact"/>
    <property type="match status" value="1"/>
</dbReference>
<dbReference type="InterPro" id="IPR036694">
    <property type="entry name" value="Dodecin-like_sf"/>
</dbReference>
<dbReference type="KEGG" id="esj:SJ05684_b60330"/>
<gene>
    <name evidence="1" type="ORF">SJ05684_b60330</name>
</gene>
<evidence type="ECO:0000313" key="2">
    <source>
        <dbReference type="Proteomes" id="UP000217211"/>
    </source>
</evidence>
<dbReference type="AlphaFoldDB" id="A0A249PMR3"/>
<geneLocation type="plasmid" evidence="2">
    <name>psj05684b</name>
</geneLocation>
<dbReference type="Proteomes" id="UP000217211">
    <property type="component" value="Plasmid pSJ05684b"/>
</dbReference>
<dbReference type="PANTHER" id="PTHR39324:SF1">
    <property type="entry name" value="CALCIUM DODECIN"/>
    <property type="match status" value="1"/>
</dbReference>
<dbReference type="InterPro" id="IPR050049">
    <property type="entry name" value="Dodecin_bact"/>
</dbReference>
<dbReference type="InterPro" id="IPR025543">
    <property type="entry name" value="Dodecin-like"/>
</dbReference>
<dbReference type="RefSeq" id="WP_034855407.1">
    <property type="nucleotide sequence ID" value="NZ_AJQT01000059.1"/>
</dbReference>
<sequence>MSGHVYKKVELIGSSPVSIDEAIETAISRASQTMRNLDWFEVDQVRGQIVNGKVAHYQVVMKVGFRIEE</sequence>
<keyword evidence="1" id="KW-0614">Plasmid</keyword>
<dbReference type="OrthoDB" id="9805889at2"/>
<dbReference type="Pfam" id="PF07311">
    <property type="entry name" value="Dodecin"/>
    <property type="match status" value="1"/>
</dbReference>
<organism evidence="1 2">
    <name type="scientific">Sinorhizobium sojae CCBAU 05684</name>
    <dbReference type="NCBI Taxonomy" id="716928"/>
    <lineage>
        <taxon>Bacteria</taxon>
        <taxon>Pseudomonadati</taxon>
        <taxon>Pseudomonadota</taxon>
        <taxon>Alphaproteobacteria</taxon>
        <taxon>Hyphomicrobiales</taxon>
        <taxon>Rhizobiaceae</taxon>
        <taxon>Sinorhizobium/Ensifer group</taxon>
        <taxon>Sinorhizobium</taxon>
    </lineage>
</organism>
<dbReference type="EMBL" id="CP023068">
    <property type="protein sequence ID" value="ASY67015.1"/>
    <property type="molecule type" value="Genomic_DNA"/>
</dbReference>
<evidence type="ECO:0008006" key="3">
    <source>
        <dbReference type="Google" id="ProtNLM"/>
    </source>
</evidence>